<sequence>MDYMNGPGRHHLFVPGPVNIPEQVIRAMNRNNEDYRSPAIPALTKTLLEDVKKIFKTTSGTPFMFPTTGTGAWESALTNTLSPGDRIVSFLIGQFSLLWIDQQKRLNFNVDVVESEWGQGANLQVLASKLSQDQTHSIKAICIVHNETATGVTNDISAVRTLLDHYKHPALLLVDGVSSICALDFRMDEWGVDVALTGSQKALSLPTGLGIVCASPKALEATKTSKSLKVFFDWNDYLKFYKLGTYWPYTPSIQLLYGLRAALDLIFEEGLDNVIARHARLGKATRLAVEAWGLKNCTQKEEWISNTVTAVVVPPNIDSTEIVKRAWKRYNLSLGLGLNKVAGKVFRIGHLGNLNELQLLGCLAGVEMILKDVGYPIVLGSGASMYDFIEFSLMCVEWLKKNLVRGVEWR</sequence>
<dbReference type="InterPro" id="IPR000192">
    <property type="entry name" value="Aminotrans_V_dom"/>
</dbReference>
<dbReference type="FunFam" id="3.90.1150.10:FF:000031">
    <property type="entry name" value="Serine--glyoxylate aminotransferase"/>
    <property type="match status" value="1"/>
</dbReference>
<keyword evidence="6 8" id="KW-0663">Pyridoxal phosphate</keyword>
<evidence type="ECO:0000256" key="6">
    <source>
        <dbReference type="ARBA" id="ARBA00022898"/>
    </source>
</evidence>
<evidence type="ECO:0000256" key="5">
    <source>
        <dbReference type="ARBA" id="ARBA00022679"/>
    </source>
</evidence>
<reference evidence="12 13" key="1">
    <citation type="submission" date="2022-03" db="EMBL/GenBank/DDBJ databases">
        <authorList>
            <person name="Nunn A."/>
            <person name="Chopra R."/>
            <person name="Nunn A."/>
            <person name="Contreras Garrido A."/>
        </authorList>
    </citation>
    <scope>NUCLEOTIDE SEQUENCE [LARGE SCALE GENOMIC DNA]</scope>
</reference>
<comment type="similarity">
    <text evidence="2 9">Belongs to the class-V pyridoxal-phosphate-dependent aminotransferase family.</text>
</comment>
<dbReference type="Proteomes" id="UP000836841">
    <property type="component" value="Chromosome 3"/>
</dbReference>
<organism evidence="12 13">
    <name type="scientific">Thlaspi arvense</name>
    <name type="common">Field penny-cress</name>
    <dbReference type="NCBI Taxonomy" id="13288"/>
    <lineage>
        <taxon>Eukaryota</taxon>
        <taxon>Viridiplantae</taxon>
        <taxon>Streptophyta</taxon>
        <taxon>Embryophyta</taxon>
        <taxon>Tracheophyta</taxon>
        <taxon>Spermatophyta</taxon>
        <taxon>Magnoliopsida</taxon>
        <taxon>eudicotyledons</taxon>
        <taxon>Gunneridae</taxon>
        <taxon>Pentapetalae</taxon>
        <taxon>rosids</taxon>
        <taxon>malvids</taxon>
        <taxon>Brassicales</taxon>
        <taxon>Brassicaceae</taxon>
        <taxon>Thlaspideae</taxon>
        <taxon>Thlaspi</taxon>
    </lineage>
</organism>
<keyword evidence="4" id="KW-0032">Aminotransferase</keyword>
<dbReference type="GO" id="GO:0019265">
    <property type="term" value="P:glycine biosynthetic process, by transamination of glyoxylate"/>
    <property type="evidence" value="ECO:0007669"/>
    <property type="project" value="TreeGrafter"/>
</dbReference>
<feature type="domain" description="Aminotransferase class V" evidence="11">
    <location>
        <begin position="13"/>
        <end position="313"/>
    </location>
</feature>
<feature type="binding site" evidence="7">
    <location>
        <position position="347"/>
    </location>
    <ligand>
        <name>substrate</name>
    </ligand>
</feature>
<evidence type="ECO:0000256" key="2">
    <source>
        <dbReference type="ARBA" id="ARBA00009236"/>
    </source>
</evidence>
<dbReference type="InterPro" id="IPR015424">
    <property type="entry name" value="PyrdxlP-dep_Trfase"/>
</dbReference>
<evidence type="ECO:0000256" key="4">
    <source>
        <dbReference type="ARBA" id="ARBA00022576"/>
    </source>
</evidence>
<dbReference type="EMBL" id="OU466859">
    <property type="protein sequence ID" value="CAH2052203.1"/>
    <property type="molecule type" value="Genomic_DNA"/>
</dbReference>
<dbReference type="Gene3D" id="3.40.640.10">
    <property type="entry name" value="Type I PLP-dependent aspartate aminotransferase-like (Major domain)"/>
    <property type="match status" value="1"/>
</dbReference>
<dbReference type="FunFam" id="3.40.640.10:FF:000054">
    <property type="entry name" value="Serine--glyoxylate aminotransferase"/>
    <property type="match status" value="1"/>
</dbReference>
<evidence type="ECO:0000256" key="1">
    <source>
        <dbReference type="ARBA" id="ARBA00001933"/>
    </source>
</evidence>
<dbReference type="Pfam" id="PF00266">
    <property type="entry name" value="Aminotran_5"/>
    <property type="match status" value="1"/>
</dbReference>
<dbReference type="Gene3D" id="3.90.1150.10">
    <property type="entry name" value="Aspartate Aminotransferase, domain 1"/>
    <property type="match status" value="1"/>
</dbReference>
<evidence type="ECO:0000259" key="11">
    <source>
        <dbReference type="Pfam" id="PF00266"/>
    </source>
</evidence>
<dbReference type="CDD" id="cd06451">
    <property type="entry name" value="AGAT_like"/>
    <property type="match status" value="1"/>
</dbReference>
<dbReference type="PIRSF" id="PIRSF000524">
    <property type="entry name" value="SPT"/>
    <property type="match status" value="1"/>
</dbReference>
<proteinExistence type="inferred from homology"/>
<evidence type="ECO:0000313" key="12">
    <source>
        <dbReference type="EMBL" id="CAH2052203.1"/>
    </source>
</evidence>
<gene>
    <name evidence="12" type="ORF">TAV2_LOCUS9388</name>
</gene>
<comment type="cofactor">
    <cofactor evidence="1 8 10">
        <name>pyridoxal 5'-phosphate</name>
        <dbReference type="ChEBI" id="CHEBI:597326"/>
    </cofactor>
</comment>
<evidence type="ECO:0000256" key="8">
    <source>
        <dbReference type="PIRSR" id="PIRSR000524-50"/>
    </source>
</evidence>
<dbReference type="AlphaFoldDB" id="A0AAU9RX29"/>
<dbReference type="PANTHER" id="PTHR21152">
    <property type="entry name" value="AMINOTRANSFERASE CLASS V"/>
    <property type="match status" value="1"/>
</dbReference>
<dbReference type="EC" id="2.6.1.44" evidence="3"/>
<keyword evidence="13" id="KW-1185">Reference proteome</keyword>
<dbReference type="GO" id="GO:0008453">
    <property type="term" value="F:alanine-glyoxylate transaminase activity"/>
    <property type="evidence" value="ECO:0007669"/>
    <property type="project" value="UniProtKB-EC"/>
</dbReference>
<evidence type="ECO:0000256" key="9">
    <source>
        <dbReference type="RuleBase" id="RU004075"/>
    </source>
</evidence>
<dbReference type="PROSITE" id="PS00595">
    <property type="entry name" value="AA_TRANSFER_CLASS_5"/>
    <property type="match status" value="1"/>
</dbReference>
<dbReference type="GO" id="GO:0005777">
    <property type="term" value="C:peroxisome"/>
    <property type="evidence" value="ECO:0007669"/>
    <property type="project" value="TreeGrafter"/>
</dbReference>
<dbReference type="InterPro" id="IPR015421">
    <property type="entry name" value="PyrdxlP-dep_Trfase_major"/>
</dbReference>
<dbReference type="InterPro" id="IPR020578">
    <property type="entry name" value="Aminotrans_V_PyrdxlP_BS"/>
</dbReference>
<evidence type="ECO:0000256" key="7">
    <source>
        <dbReference type="PIRSR" id="PIRSR000524-1"/>
    </source>
</evidence>
<keyword evidence="5" id="KW-0808">Transferase</keyword>
<dbReference type="InterPro" id="IPR024169">
    <property type="entry name" value="SP_NH2Trfase/AEP_transaminase"/>
</dbReference>
<feature type="modified residue" description="N6-(pyridoxal phosphate)lysine" evidence="8">
    <location>
        <position position="201"/>
    </location>
</feature>
<dbReference type="SUPFAM" id="SSF53383">
    <property type="entry name" value="PLP-dependent transferases"/>
    <property type="match status" value="1"/>
</dbReference>
<evidence type="ECO:0000256" key="3">
    <source>
        <dbReference type="ARBA" id="ARBA00013049"/>
    </source>
</evidence>
<protein>
    <recommendedName>
        <fullName evidence="3">alanine--glyoxylate transaminase</fullName>
        <ecNumber evidence="3">2.6.1.44</ecNumber>
    </recommendedName>
</protein>
<dbReference type="GO" id="GO:0004760">
    <property type="term" value="F:L-serine-pyruvate transaminase activity"/>
    <property type="evidence" value="ECO:0007669"/>
    <property type="project" value="TreeGrafter"/>
</dbReference>
<accession>A0AAU9RX29</accession>
<dbReference type="InterPro" id="IPR015422">
    <property type="entry name" value="PyrdxlP-dep_Trfase_small"/>
</dbReference>
<name>A0AAU9RX29_THLAR</name>
<dbReference type="PANTHER" id="PTHR21152:SF24">
    <property type="entry name" value="ALANINE--GLYOXYLATE AMINOTRANSFERASE 1"/>
    <property type="match status" value="1"/>
</dbReference>
<evidence type="ECO:0000313" key="13">
    <source>
        <dbReference type="Proteomes" id="UP000836841"/>
    </source>
</evidence>
<evidence type="ECO:0000256" key="10">
    <source>
        <dbReference type="RuleBase" id="RU004504"/>
    </source>
</evidence>